<reference evidence="2 3" key="1">
    <citation type="journal article" date="2016" name="Nat. Commun.">
        <title>Thousands of microbial genomes shed light on interconnected biogeochemical processes in an aquifer system.</title>
        <authorList>
            <person name="Anantharaman K."/>
            <person name="Brown C.T."/>
            <person name="Hug L.A."/>
            <person name="Sharon I."/>
            <person name="Castelle C.J."/>
            <person name="Probst A.J."/>
            <person name="Thomas B.C."/>
            <person name="Singh A."/>
            <person name="Wilkins M.J."/>
            <person name="Karaoz U."/>
            <person name="Brodie E.L."/>
            <person name="Williams K.H."/>
            <person name="Hubbard S.S."/>
            <person name="Banfield J.F."/>
        </authorList>
    </citation>
    <scope>NUCLEOTIDE SEQUENCE [LARGE SCALE GENOMIC DNA]</scope>
</reference>
<dbReference type="InterPro" id="IPR036866">
    <property type="entry name" value="RibonucZ/Hydroxyglut_hydro"/>
</dbReference>
<feature type="domain" description="Metallo-beta-lactamase" evidence="1">
    <location>
        <begin position="25"/>
        <end position="216"/>
    </location>
</feature>
<dbReference type="InterPro" id="IPR001279">
    <property type="entry name" value="Metallo-B-lactamas"/>
</dbReference>
<organism evidence="2 3">
    <name type="scientific">Candidatus Jorgensenbacteria bacterium RIFCSPLOWO2_01_FULL_45_25b</name>
    <dbReference type="NCBI Taxonomy" id="1798471"/>
    <lineage>
        <taxon>Bacteria</taxon>
        <taxon>Candidatus Joergenseniibacteriota</taxon>
    </lineage>
</organism>
<dbReference type="PANTHER" id="PTHR42951:SF4">
    <property type="entry name" value="ACYL-COENZYME A THIOESTERASE MBLAC2"/>
    <property type="match status" value="1"/>
</dbReference>
<dbReference type="Gene3D" id="3.60.15.10">
    <property type="entry name" value="Ribonuclease Z/Hydroxyacylglutathione hydrolase-like"/>
    <property type="match status" value="1"/>
</dbReference>
<dbReference type="STRING" id="1798471.A3A21_01905"/>
<protein>
    <recommendedName>
        <fullName evidence="1">Metallo-beta-lactamase domain-containing protein</fullName>
    </recommendedName>
</protein>
<dbReference type="PANTHER" id="PTHR42951">
    <property type="entry name" value="METALLO-BETA-LACTAMASE DOMAIN-CONTAINING"/>
    <property type="match status" value="1"/>
</dbReference>
<dbReference type="Proteomes" id="UP000176996">
    <property type="component" value="Unassembled WGS sequence"/>
</dbReference>
<dbReference type="Pfam" id="PF00753">
    <property type="entry name" value="Lactamase_B"/>
    <property type="match status" value="1"/>
</dbReference>
<sequence length="243" mass="28503">MKNIFKIQTIQSYVHLVTEPYYKEHANIFVLEGINTDFVIDTGIGFANLREFLVSKGFGPFKIFLTHSHYDHIGGARHFTQKEVWAAERTIQRMRGEKYLGLQYLREKDFKKEIVKNFWNMTPKKLCDTWTSPKRVKKKTAQTIKVEPYEFKIIHVPGHTDDSYALYETKKKILITGDALYNGKPYTELLNSDRGAWVGSLGRMENLEWNIIFPGHNNVMRKEEAKQMITNWTSILRDQVFMS</sequence>
<gene>
    <name evidence="2" type="ORF">A3A21_01905</name>
</gene>
<evidence type="ECO:0000259" key="1">
    <source>
        <dbReference type="SMART" id="SM00849"/>
    </source>
</evidence>
<evidence type="ECO:0000313" key="2">
    <source>
        <dbReference type="EMBL" id="OGG40726.1"/>
    </source>
</evidence>
<evidence type="ECO:0000313" key="3">
    <source>
        <dbReference type="Proteomes" id="UP000176996"/>
    </source>
</evidence>
<dbReference type="InterPro" id="IPR050855">
    <property type="entry name" value="NDM-1-like"/>
</dbReference>
<dbReference type="SUPFAM" id="SSF56281">
    <property type="entry name" value="Metallo-hydrolase/oxidoreductase"/>
    <property type="match status" value="1"/>
</dbReference>
<dbReference type="SMART" id="SM00849">
    <property type="entry name" value="Lactamase_B"/>
    <property type="match status" value="1"/>
</dbReference>
<name>A0A1F6BUV1_9BACT</name>
<proteinExistence type="predicted"/>
<comment type="caution">
    <text evidence="2">The sequence shown here is derived from an EMBL/GenBank/DDBJ whole genome shotgun (WGS) entry which is preliminary data.</text>
</comment>
<dbReference type="EMBL" id="MFKK01000020">
    <property type="protein sequence ID" value="OGG40726.1"/>
    <property type="molecule type" value="Genomic_DNA"/>
</dbReference>
<accession>A0A1F6BUV1</accession>
<dbReference type="AlphaFoldDB" id="A0A1F6BUV1"/>